<name>A0A0K0EPT3_STRER</name>
<dbReference type="WBParaSite" id="SSTP_0001146500.1">
    <property type="protein sequence ID" value="SSTP_0001146500.1"/>
    <property type="gene ID" value="SSTP_0001146500"/>
</dbReference>
<dbReference type="AlphaFoldDB" id="A0A0K0EPT3"/>
<organism evidence="2">
    <name type="scientific">Strongyloides stercoralis</name>
    <name type="common">Threadworm</name>
    <dbReference type="NCBI Taxonomy" id="6248"/>
    <lineage>
        <taxon>Eukaryota</taxon>
        <taxon>Metazoa</taxon>
        <taxon>Ecdysozoa</taxon>
        <taxon>Nematoda</taxon>
        <taxon>Chromadorea</taxon>
        <taxon>Rhabditida</taxon>
        <taxon>Tylenchina</taxon>
        <taxon>Panagrolaimomorpha</taxon>
        <taxon>Strongyloidoidea</taxon>
        <taxon>Strongyloididae</taxon>
        <taxon>Strongyloides</taxon>
    </lineage>
</organism>
<evidence type="ECO:0000313" key="2">
    <source>
        <dbReference type="WBParaSite" id="SSTP_0001146500.1"/>
    </source>
</evidence>
<feature type="domain" description="F-box" evidence="1">
    <location>
        <begin position="10"/>
        <end position="56"/>
    </location>
</feature>
<dbReference type="SMART" id="SM00256">
    <property type="entry name" value="FBOX"/>
    <property type="match status" value="1"/>
</dbReference>
<reference evidence="2" key="1">
    <citation type="submission" date="2015-08" db="UniProtKB">
        <authorList>
            <consortium name="WormBaseParasite"/>
        </authorList>
    </citation>
    <scope>IDENTIFICATION</scope>
</reference>
<dbReference type="CDD" id="cd09917">
    <property type="entry name" value="F-box_SF"/>
    <property type="match status" value="1"/>
</dbReference>
<dbReference type="Gene3D" id="1.20.1280.50">
    <property type="match status" value="1"/>
</dbReference>
<accession>A0A0K0EPT3</accession>
<dbReference type="InterPro" id="IPR001810">
    <property type="entry name" value="F-box_dom"/>
</dbReference>
<dbReference type="SUPFAM" id="SSF81383">
    <property type="entry name" value="F-box domain"/>
    <property type="match status" value="1"/>
</dbReference>
<evidence type="ECO:0000259" key="1">
    <source>
        <dbReference type="PROSITE" id="PS50181"/>
    </source>
</evidence>
<sequence length="342" mass="40094">MVNMIRDKSLPKLMTLPEDCLVQIFSHLKRNDIAKSKLVCRSFYNFISQNSKYLSRPAINQITIVGKNKDEKIQLGRVRFGRIDKPKKKSYEIYLEKKNKRNGKSKVLESVHNGDVYDNLNKFMKQYIIGETLRLEQVDFDHKMCSIFFDKRTDLSEITQLDFTLTSLLLESPMFNNFLSRTNCQILNVEFCRNAENIIKDSLFILLPCLTKLQIQLSNNYYSLSVTDTTLLYWMNDCDTFPTYINFSNCQTKFTLPTVIEITEKLRNQNVQRHIFLGEITSSEKDFHTLFEMPSFKFQLLNYSIGQFYLFIKLNNYGINEKIDSFVGLKLNVLTSNISNLH</sequence>
<dbReference type="Pfam" id="PF12937">
    <property type="entry name" value="F-box-like"/>
    <property type="match status" value="1"/>
</dbReference>
<proteinExistence type="predicted"/>
<protein>
    <submittedName>
        <fullName evidence="2">F-box domain-containing protein</fullName>
    </submittedName>
</protein>
<dbReference type="InterPro" id="IPR036047">
    <property type="entry name" value="F-box-like_dom_sf"/>
</dbReference>
<dbReference type="PROSITE" id="PS50181">
    <property type="entry name" value="FBOX"/>
    <property type="match status" value="1"/>
</dbReference>